<dbReference type="RefSeq" id="XP_007332167.1">
    <property type="nucleotide sequence ID" value="XM_007332105.1"/>
</dbReference>
<dbReference type="Proteomes" id="UP000008493">
    <property type="component" value="Unassembled WGS sequence"/>
</dbReference>
<dbReference type="OMA" id="NCASAYM"/>
<keyword evidence="2" id="KW-1185">Reference proteome</keyword>
<evidence type="ECO:0000313" key="1">
    <source>
        <dbReference type="EMBL" id="EKM77170.1"/>
    </source>
</evidence>
<evidence type="ECO:0000313" key="2">
    <source>
        <dbReference type="Proteomes" id="UP000008493"/>
    </source>
</evidence>
<gene>
    <name evidence="1" type="ORF">AGABI1DRAFT_115367</name>
</gene>
<dbReference type="KEGG" id="abp:AGABI1DRAFT115367"/>
<dbReference type="HOGENOM" id="CLU_1712732_0_0_1"/>
<dbReference type="EMBL" id="JH971397">
    <property type="protein sequence ID" value="EKM77170.1"/>
    <property type="molecule type" value="Genomic_DNA"/>
</dbReference>
<dbReference type="InParanoid" id="K5XQT4"/>
<dbReference type="GeneID" id="18824695"/>
<dbReference type="AlphaFoldDB" id="K5XQT4"/>
<accession>K5XQT4</accession>
<name>K5XQT4_AGABU</name>
<protein>
    <recommendedName>
        <fullName evidence="3">Fungal-type protein kinase domain-containing protein</fullName>
    </recommendedName>
</protein>
<organism evidence="1 2">
    <name type="scientific">Agaricus bisporus var. burnettii (strain JB137-S8 / ATCC MYA-4627 / FGSC 10392)</name>
    <name type="common">White button mushroom</name>
    <dbReference type="NCBI Taxonomy" id="597362"/>
    <lineage>
        <taxon>Eukaryota</taxon>
        <taxon>Fungi</taxon>
        <taxon>Dikarya</taxon>
        <taxon>Basidiomycota</taxon>
        <taxon>Agaricomycotina</taxon>
        <taxon>Agaricomycetes</taxon>
        <taxon>Agaricomycetidae</taxon>
        <taxon>Agaricales</taxon>
        <taxon>Agaricineae</taxon>
        <taxon>Agaricaceae</taxon>
        <taxon>Agaricus</taxon>
    </lineage>
</organism>
<sequence length="153" mass="17315">MGQNSPITLPRRTFYEDETAPYTPFTIAFASYNPHQIVIYVDIKTRHALHNPSERADADARMRRRFSRYRKSNCASAYMTGVSAFGPRVAFYHFDRQKNDAAVLDLEKGSFYTAADTPPEGLWNIDLQQGGLDILHARLSSVVTHSVPNNTSF</sequence>
<evidence type="ECO:0008006" key="3">
    <source>
        <dbReference type="Google" id="ProtNLM"/>
    </source>
</evidence>
<proteinExistence type="predicted"/>
<reference evidence="2" key="1">
    <citation type="journal article" date="2012" name="Proc. Natl. Acad. Sci. U.S.A.">
        <title>Genome sequence of the button mushroom Agaricus bisporus reveals mechanisms governing adaptation to a humic-rich ecological niche.</title>
        <authorList>
            <person name="Morin E."/>
            <person name="Kohler A."/>
            <person name="Baker A.R."/>
            <person name="Foulongne-Oriol M."/>
            <person name="Lombard V."/>
            <person name="Nagy L.G."/>
            <person name="Ohm R.A."/>
            <person name="Patyshakuliyeva A."/>
            <person name="Brun A."/>
            <person name="Aerts A.L."/>
            <person name="Bailey A.M."/>
            <person name="Billette C."/>
            <person name="Coutinho P.M."/>
            <person name="Deakin G."/>
            <person name="Doddapaneni H."/>
            <person name="Floudas D."/>
            <person name="Grimwood J."/>
            <person name="Hilden K."/>
            <person name="Kuees U."/>
            <person name="LaButti K.M."/>
            <person name="Lapidus A."/>
            <person name="Lindquist E.A."/>
            <person name="Lucas S.M."/>
            <person name="Murat C."/>
            <person name="Riley R.W."/>
            <person name="Salamov A.A."/>
            <person name="Schmutz J."/>
            <person name="Subramanian V."/>
            <person name="Woesten H.A.B."/>
            <person name="Xu J."/>
            <person name="Eastwood D.C."/>
            <person name="Foster G.D."/>
            <person name="Sonnenberg A.S."/>
            <person name="Cullen D."/>
            <person name="de Vries R.P."/>
            <person name="Lundell T."/>
            <person name="Hibbett D.S."/>
            <person name="Henrissat B."/>
            <person name="Burton K.S."/>
            <person name="Kerrigan R.W."/>
            <person name="Challen M.P."/>
            <person name="Grigoriev I.V."/>
            <person name="Martin F."/>
        </authorList>
    </citation>
    <scope>NUCLEOTIDE SEQUENCE [LARGE SCALE GENOMIC DNA]</scope>
    <source>
        <strain evidence="2">JB137-S8 / ATCC MYA-4627 / FGSC 10392</strain>
    </source>
</reference>